<feature type="signal peptide" evidence="12">
    <location>
        <begin position="1"/>
        <end position="24"/>
    </location>
</feature>
<dbReference type="InterPro" id="IPR001870">
    <property type="entry name" value="B30.2/SPRY"/>
</dbReference>
<evidence type="ECO:0000313" key="17">
    <source>
        <dbReference type="Ensembl" id="ENSXETP00000104294"/>
    </source>
</evidence>
<dbReference type="SUPFAM" id="SSF48726">
    <property type="entry name" value="Immunoglobulin"/>
    <property type="match status" value="2"/>
</dbReference>
<organism evidence="17">
    <name type="scientific">Xenopus tropicalis</name>
    <name type="common">Western clawed frog</name>
    <name type="synonym">Silurana tropicalis</name>
    <dbReference type="NCBI Taxonomy" id="8364"/>
    <lineage>
        <taxon>Eukaryota</taxon>
        <taxon>Metazoa</taxon>
        <taxon>Chordata</taxon>
        <taxon>Craniata</taxon>
        <taxon>Vertebrata</taxon>
        <taxon>Euteleostomi</taxon>
        <taxon>Amphibia</taxon>
        <taxon>Batrachia</taxon>
        <taxon>Anura</taxon>
        <taxon>Pipoidea</taxon>
        <taxon>Pipidae</taxon>
        <taxon>Xenopodinae</taxon>
        <taxon>Xenopus</taxon>
        <taxon>Silurana</taxon>
    </lineage>
</organism>
<dbReference type="SMART" id="SM00409">
    <property type="entry name" value="IG"/>
    <property type="match status" value="2"/>
</dbReference>
<dbReference type="Gene3D" id="2.60.40.10">
    <property type="entry name" value="Immunoglobulins"/>
    <property type="match status" value="2"/>
</dbReference>
<dbReference type="InterPro" id="IPR003649">
    <property type="entry name" value="Bbox_C"/>
</dbReference>
<dbReference type="InterPro" id="IPR036179">
    <property type="entry name" value="Ig-like_dom_sf"/>
</dbReference>
<accession>A0A803J8V2</accession>
<evidence type="ECO:0000256" key="11">
    <source>
        <dbReference type="SAM" id="Coils"/>
    </source>
</evidence>
<feature type="domain" description="B30.2/SPRY" evidence="15">
    <location>
        <begin position="590"/>
        <end position="779"/>
    </location>
</feature>
<dbReference type="InParanoid" id="A0A803J8V2"/>
<dbReference type="InterPro" id="IPR000315">
    <property type="entry name" value="Znf_B-box"/>
</dbReference>
<dbReference type="Gene3D" id="2.60.120.920">
    <property type="match status" value="1"/>
</dbReference>
<evidence type="ECO:0000256" key="7">
    <source>
        <dbReference type="ARBA" id="ARBA00022859"/>
    </source>
</evidence>
<dbReference type="InterPro" id="IPR013083">
    <property type="entry name" value="Znf_RING/FYVE/PHD"/>
</dbReference>
<dbReference type="InterPro" id="IPR001841">
    <property type="entry name" value="Znf_RING"/>
</dbReference>
<evidence type="ECO:0000259" key="16">
    <source>
        <dbReference type="PROSITE" id="PS50835"/>
    </source>
</evidence>
<dbReference type="PROSITE" id="PS50119">
    <property type="entry name" value="ZF_BBOX"/>
    <property type="match status" value="1"/>
</dbReference>
<dbReference type="SMART" id="SM00589">
    <property type="entry name" value="PRY"/>
    <property type="match status" value="1"/>
</dbReference>
<dbReference type="SUPFAM" id="SSF49899">
    <property type="entry name" value="Concanavalin A-like lectins/glucanases"/>
    <property type="match status" value="1"/>
</dbReference>
<dbReference type="InterPro" id="IPR003879">
    <property type="entry name" value="Butyrophylin_SPRY"/>
</dbReference>
<evidence type="ECO:0000256" key="4">
    <source>
        <dbReference type="ARBA" id="ARBA00022771"/>
    </source>
</evidence>
<protein>
    <submittedName>
        <fullName evidence="17">Uncharacterized protein</fullName>
    </submittedName>
</protein>
<feature type="domain" description="Ig-like" evidence="16">
    <location>
        <begin position="32"/>
        <end position="106"/>
    </location>
</feature>
<evidence type="ECO:0000259" key="15">
    <source>
        <dbReference type="PROSITE" id="PS50188"/>
    </source>
</evidence>
<dbReference type="PANTHER" id="PTHR25465">
    <property type="entry name" value="B-BOX DOMAIN CONTAINING"/>
    <property type="match status" value="1"/>
</dbReference>
<evidence type="ECO:0000256" key="3">
    <source>
        <dbReference type="ARBA" id="ARBA00022723"/>
    </source>
</evidence>
<dbReference type="Ensembl" id="ENSXETT00000105347">
    <property type="protein sequence ID" value="ENSXETP00000104294"/>
    <property type="gene ID" value="ENSXETG00000042626"/>
</dbReference>
<dbReference type="InterPro" id="IPR027370">
    <property type="entry name" value="Znf-RING_euk"/>
</dbReference>
<dbReference type="GeneTree" id="ENSGT01030000234583"/>
<feature type="domain" description="Ig-like" evidence="16">
    <location>
        <begin position="139"/>
        <end position="254"/>
    </location>
</feature>
<dbReference type="InterPro" id="IPR013151">
    <property type="entry name" value="Immunoglobulin_dom"/>
</dbReference>
<dbReference type="PANTHER" id="PTHR25465:SF43">
    <property type="entry name" value="E3 UBIQUITIN_ISG15 LIGASE TRIM25-LIKE"/>
    <property type="match status" value="1"/>
</dbReference>
<keyword evidence="12" id="KW-0732">Signal</keyword>
<dbReference type="CDD" id="cd19769">
    <property type="entry name" value="Bbox2_TRIM16-like"/>
    <property type="match status" value="1"/>
</dbReference>
<dbReference type="Gene3D" id="3.30.40.10">
    <property type="entry name" value="Zinc/RING finger domain, C3HC4 (zinc finger)"/>
    <property type="match status" value="1"/>
</dbReference>
<dbReference type="Pfam" id="PF00622">
    <property type="entry name" value="SPRY"/>
    <property type="match status" value="1"/>
</dbReference>
<dbReference type="InterPro" id="IPR003599">
    <property type="entry name" value="Ig_sub"/>
</dbReference>
<dbReference type="InterPro" id="IPR013320">
    <property type="entry name" value="ConA-like_dom_sf"/>
</dbReference>
<dbReference type="GO" id="GO:0045087">
    <property type="term" value="P:innate immune response"/>
    <property type="evidence" value="ECO:0007669"/>
    <property type="project" value="UniProtKB-KW"/>
</dbReference>
<dbReference type="PROSITE" id="PS50835">
    <property type="entry name" value="IG_LIKE"/>
    <property type="match status" value="2"/>
</dbReference>
<keyword evidence="4 10" id="KW-0863">Zinc-finger</keyword>
<reference evidence="17" key="1">
    <citation type="journal article" date="2010" name="Science">
        <title>The genome of the Western clawed frog Xenopus tropicalis.</title>
        <authorList>
            <person name="Hellsten U."/>
            <person name="Harland R.M."/>
            <person name="Gilchrist M.J."/>
            <person name="Hendrix D."/>
            <person name="Jurka J."/>
            <person name="Kapitonov V."/>
            <person name="Ovcharenko I."/>
            <person name="Putnam N.H."/>
            <person name="Shu S."/>
            <person name="Taher L."/>
            <person name="Blitz I.L."/>
            <person name="Blumberg B."/>
            <person name="Dichmann D.S."/>
            <person name="Dubchak I."/>
            <person name="Amaya E."/>
            <person name="Detter J.C."/>
            <person name="Fletcher R."/>
            <person name="Gerhard D.S."/>
            <person name="Goodstein D."/>
            <person name="Graves T."/>
            <person name="Grigoriev I.V."/>
            <person name="Grimwood J."/>
            <person name="Kawashima T."/>
            <person name="Lindquist E."/>
            <person name="Lucas S.M."/>
            <person name="Mead P.E."/>
            <person name="Mitros T."/>
            <person name="Ogino H."/>
            <person name="Ohta Y."/>
            <person name="Poliakov A.V."/>
            <person name="Pollet N."/>
            <person name="Robert J."/>
            <person name="Salamov A."/>
            <person name="Sater A.K."/>
            <person name="Schmutz J."/>
            <person name="Terry A."/>
            <person name="Vize P.D."/>
            <person name="Warren W.C."/>
            <person name="Wells D."/>
            <person name="Wills A."/>
            <person name="Wilson R.K."/>
            <person name="Zimmerman L.B."/>
            <person name="Zorn A.M."/>
            <person name="Grainger R."/>
            <person name="Grammer T."/>
            <person name="Khokha M.K."/>
            <person name="Richardson P.M."/>
            <person name="Rokhsar D.S."/>
        </authorList>
    </citation>
    <scope>NUCLEOTIDE SEQUENCE [LARGE SCALE GENOMIC DNA]</scope>
    <source>
        <strain evidence="17">Nigerian</strain>
    </source>
</reference>
<dbReference type="CDD" id="cd16597">
    <property type="entry name" value="RING-HC_TRIM25_C-IV"/>
    <property type="match status" value="1"/>
</dbReference>
<evidence type="ECO:0000256" key="12">
    <source>
        <dbReference type="SAM" id="SignalP"/>
    </source>
</evidence>
<dbReference type="InterPro" id="IPR051051">
    <property type="entry name" value="E3_ubiq-ligase_TRIM/RNF"/>
</dbReference>
<feature type="domain" description="B box-type" evidence="14">
    <location>
        <begin position="397"/>
        <end position="433"/>
    </location>
</feature>
<keyword evidence="9" id="KW-0393">Immunoglobulin domain</keyword>
<proteinExistence type="inferred from homology"/>
<dbReference type="GO" id="GO:0005737">
    <property type="term" value="C:cytoplasm"/>
    <property type="evidence" value="ECO:0007669"/>
    <property type="project" value="UniProtKB-ARBA"/>
</dbReference>
<dbReference type="InterPro" id="IPR013783">
    <property type="entry name" value="Ig-like_fold"/>
</dbReference>
<dbReference type="InterPro" id="IPR017907">
    <property type="entry name" value="Znf_RING_CS"/>
</dbReference>
<comment type="similarity">
    <text evidence="1">Belongs to the immunoglobulin superfamily. BTN/MOG family.</text>
</comment>
<evidence type="ECO:0000256" key="1">
    <source>
        <dbReference type="ARBA" id="ARBA00007591"/>
    </source>
</evidence>
<dbReference type="SMART" id="SM00502">
    <property type="entry name" value="BBC"/>
    <property type="match status" value="1"/>
</dbReference>
<keyword evidence="6" id="KW-0862">Zinc</keyword>
<dbReference type="PROSITE" id="PS00518">
    <property type="entry name" value="ZF_RING_1"/>
    <property type="match status" value="1"/>
</dbReference>
<keyword evidence="3" id="KW-0479">Metal-binding</keyword>
<dbReference type="GO" id="GO:0008270">
    <property type="term" value="F:zinc ion binding"/>
    <property type="evidence" value="ECO:0007669"/>
    <property type="project" value="UniProtKB-KW"/>
</dbReference>
<dbReference type="Pfam" id="PF13765">
    <property type="entry name" value="PRY"/>
    <property type="match status" value="1"/>
</dbReference>
<feature type="coiled-coil region" evidence="11">
    <location>
        <begin position="441"/>
        <end position="540"/>
    </location>
</feature>
<dbReference type="PROSITE" id="PS50089">
    <property type="entry name" value="ZF_RING_2"/>
    <property type="match status" value="1"/>
</dbReference>
<evidence type="ECO:0000256" key="2">
    <source>
        <dbReference type="ARBA" id="ARBA00022588"/>
    </source>
</evidence>
<keyword evidence="8 11" id="KW-0175">Coiled coil</keyword>
<dbReference type="PROSITE" id="PS50188">
    <property type="entry name" value="B302_SPRY"/>
    <property type="match status" value="1"/>
</dbReference>
<dbReference type="AlphaFoldDB" id="A0A803J8V2"/>
<feature type="domain" description="RING-type" evidence="13">
    <location>
        <begin position="269"/>
        <end position="312"/>
    </location>
</feature>
<dbReference type="CDD" id="cd12891">
    <property type="entry name" value="SPRY_PRY_C-I_2"/>
    <property type="match status" value="1"/>
</dbReference>
<dbReference type="InterPro" id="IPR003877">
    <property type="entry name" value="SPRY_dom"/>
</dbReference>
<dbReference type="Pfam" id="PF00047">
    <property type="entry name" value="ig"/>
    <property type="match status" value="1"/>
</dbReference>
<feature type="chain" id="PRO_5031568185" evidence="12">
    <location>
        <begin position="25"/>
        <end position="779"/>
    </location>
</feature>
<dbReference type="Pfam" id="PF13445">
    <property type="entry name" value="zf-RING_UBOX"/>
    <property type="match status" value="1"/>
</dbReference>
<evidence type="ECO:0000256" key="8">
    <source>
        <dbReference type="ARBA" id="ARBA00023054"/>
    </source>
</evidence>
<keyword evidence="5" id="KW-0833">Ubl conjugation pathway</keyword>
<dbReference type="SMART" id="SM00184">
    <property type="entry name" value="RING"/>
    <property type="match status" value="1"/>
</dbReference>
<dbReference type="InterPro" id="IPR007110">
    <property type="entry name" value="Ig-like_dom"/>
</dbReference>
<evidence type="ECO:0000259" key="13">
    <source>
        <dbReference type="PROSITE" id="PS50089"/>
    </source>
</evidence>
<evidence type="ECO:0000256" key="5">
    <source>
        <dbReference type="ARBA" id="ARBA00022786"/>
    </source>
</evidence>
<dbReference type="Pfam" id="PF00643">
    <property type="entry name" value="zf-B_box"/>
    <property type="match status" value="1"/>
</dbReference>
<dbReference type="Gene3D" id="3.30.160.60">
    <property type="entry name" value="Classic Zinc Finger"/>
    <property type="match status" value="1"/>
</dbReference>
<dbReference type="SMART" id="SM00449">
    <property type="entry name" value="SPRY"/>
    <property type="match status" value="1"/>
</dbReference>
<keyword evidence="2" id="KW-0399">Innate immunity</keyword>
<dbReference type="InterPro" id="IPR043136">
    <property type="entry name" value="B30.2/SPRY_sf"/>
</dbReference>
<keyword evidence="7" id="KW-0391">Immunity</keyword>
<dbReference type="SUPFAM" id="SSF57845">
    <property type="entry name" value="B-box zinc-binding domain"/>
    <property type="match status" value="1"/>
</dbReference>
<evidence type="ECO:0000259" key="14">
    <source>
        <dbReference type="PROSITE" id="PS50119"/>
    </source>
</evidence>
<dbReference type="SMART" id="SM00336">
    <property type="entry name" value="BBOX"/>
    <property type="match status" value="1"/>
</dbReference>
<evidence type="ECO:0000256" key="10">
    <source>
        <dbReference type="PROSITE-ProRule" id="PRU00024"/>
    </source>
</evidence>
<name>A0A803J8V2_XENTR</name>
<dbReference type="PRINTS" id="PR01407">
    <property type="entry name" value="BUTYPHLNCDUF"/>
</dbReference>
<evidence type="ECO:0000256" key="9">
    <source>
        <dbReference type="ARBA" id="ARBA00023319"/>
    </source>
</evidence>
<reference evidence="17" key="2">
    <citation type="submission" date="2021-03" db="UniProtKB">
        <authorList>
            <consortium name="Ensembl"/>
        </authorList>
    </citation>
    <scope>IDENTIFICATION</scope>
</reference>
<sequence length="779" mass="87346">MCQRVVTVTLLILIFCRLKTPVGSSGPNHLLSQDVFLKCLFVADPMPIKPGALRVRWEHNGRTLVRFHHGELVVYEPRARFSQAEVEKGNVSLTLTNVTLRDSGQYIGAIHYGVSQVQCGFTLTVQEQNQISLVTLSAPEHAALAAAHKHLPLGGSDHEEAPVGTNVTLRCNFTADPGVGLGDLSAHWIKDGDTIFFVNKTYTYPKSVGAHIKEELQKGEASLPLSDVTKEDAGKYTCAIKYGTKWGSLSITLRVLGMASTDLREELNCSICLSIYTHPVTLPCGHSFCQGCIGRVLDTQKRCGLYTCPDCRAKFKRRPALQRNRTLGNIAERFLPGHPKPGQHGIFCTYCVYSPVPAAKSCLLCEASLCETHLKVHSQAAEHLLTQPTTSFLERKCSGHRRILEYYCCQDGAPICVSCCLAGEHRGHRVEPLSEASEKKKEKLRKVLEKLSPEREETEREAQRLQERRREVQERALGETERVTALFRDIREQLEALEKQVLGDISRQKRTISLQLCDLLNQMETKNKELTGKIRHIEELCNMEDPLAVLQERESDAFCGAEKGDKKRRRTSSTDVPDVGDLKLLVSKTLLTGLVGIVTTASYGQEATDMSLDINTAANDVSVSEDGKMVSGSQTDQCHPQTPERFEFRQVLSTKSFPSGRHYWDMEVSESELWGVGVAYPSIEREGPKYYIGNNNKSWALCVSDDNYLVKHDNIETPLPRKRSCRRIRISLDFEAGDLSFYELSEPIRHLHTFTASFTEPLHGAFYVYWDCDWVKIIS</sequence>
<dbReference type="InterPro" id="IPR006574">
    <property type="entry name" value="PRY"/>
</dbReference>
<evidence type="ECO:0000256" key="6">
    <source>
        <dbReference type="ARBA" id="ARBA00022833"/>
    </source>
</evidence>
<dbReference type="SUPFAM" id="SSF57850">
    <property type="entry name" value="RING/U-box"/>
    <property type="match status" value="1"/>
</dbReference>